<proteinExistence type="predicted"/>
<dbReference type="PROSITE" id="PS50937">
    <property type="entry name" value="HTH_MERR_2"/>
    <property type="match status" value="1"/>
</dbReference>
<comment type="caution">
    <text evidence="3">The sequence shown here is derived from an EMBL/GenBank/DDBJ whole genome shotgun (WGS) entry which is preliminary data.</text>
</comment>
<dbReference type="SUPFAM" id="SSF46955">
    <property type="entry name" value="Putative DNA-binding domain"/>
    <property type="match status" value="1"/>
</dbReference>
<dbReference type="AlphaFoldDB" id="A0A8J3MX72"/>
<dbReference type="GO" id="GO:0003700">
    <property type="term" value="F:DNA-binding transcription factor activity"/>
    <property type="evidence" value="ECO:0007669"/>
    <property type="project" value="InterPro"/>
</dbReference>
<dbReference type="InterPro" id="IPR000551">
    <property type="entry name" value="MerR-type_HTH_dom"/>
</dbReference>
<dbReference type="SMART" id="SM00422">
    <property type="entry name" value="HTH_MERR"/>
    <property type="match status" value="1"/>
</dbReference>
<protein>
    <submittedName>
        <fullName evidence="3">MerR family transcriptional regulator</fullName>
    </submittedName>
</protein>
<reference evidence="3" key="1">
    <citation type="submission" date="2020-10" db="EMBL/GenBank/DDBJ databases">
        <title>Taxonomic study of unclassified bacteria belonging to the class Ktedonobacteria.</title>
        <authorList>
            <person name="Yabe S."/>
            <person name="Wang C.M."/>
            <person name="Zheng Y."/>
            <person name="Sakai Y."/>
            <person name="Cavaletti L."/>
            <person name="Monciardini P."/>
            <person name="Donadio S."/>
        </authorList>
    </citation>
    <scope>NUCLEOTIDE SEQUENCE</scope>
    <source>
        <strain evidence="3">SOSP1-1</strain>
    </source>
</reference>
<dbReference type="GO" id="GO:0003677">
    <property type="term" value="F:DNA binding"/>
    <property type="evidence" value="ECO:0007669"/>
    <property type="project" value="UniProtKB-KW"/>
</dbReference>
<evidence type="ECO:0000259" key="2">
    <source>
        <dbReference type="PROSITE" id="PS50937"/>
    </source>
</evidence>
<dbReference type="Pfam" id="PF13411">
    <property type="entry name" value="MerR_1"/>
    <property type="match status" value="1"/>
</dbReference>
<dbReference type="CDD" id="cd01109">
    <property type="entry name" value="HTH_YyaN"/>
    <property type="match status" value="1"/>
</dbReference>
<name>A0A8J3MX72_9CHLR</name>
<accession>A0A8J3MX72</accession>
<evidence type="ECO:0000256" key="1">
    <source>
        <dbReference type="ARBA" id="ARBA00023125"/>
    </source>
</evidence>
<dbReference type="InterPro" id="IPR009061">
    <property type="entry name" value="DNA-bd_dom_put_sf"/>
</dbReference>
<dbReference type="PANTHER" id="PTHR30204:SF98">
    <property type="entry name" value="HTH-TYPE TRANSCRIPTIONAL REGULATOR ADHR"/>
    <property type="match status" value="1"/>
</dbReference>
<dbReference type="InterPro" id="IPR047057">
    <property type="entry name" value="MerR_fam"/>
</dbReference>
<keyword evidence="1" id="KW-0238">DNA-binding</keyword>
<evidence type="ECO:0000313" key="3">
    <source>
        <dbReference type="EMBL" id="GHO48260.1"/>
    </source>
</evidence>
<gene>
    <name evidence="3" type="ORF">KSX_64230</name>
</gene>
<keyword evidence="4" id="KW-1185">Reference proteome</keyword>
<evidence type="ECO:0000313" key="4">
    <source>
        <dbReference type="Proteomes" id="UP000612362"/>
    </source>
</evidence>
<dbReference type="Proteomes" id="UP000612362">
    <property type="component" value="Unassembled WGS sequence"/>
</dbReference>
<sequence length="160" mass="18614">MLEVFYTTDMKNSSSLPQQKTYTIHEVAQRTGLSIPTLRYYEEIGLVPHVWRDSSSGHRRYSADTLQVLESLANLRAVGMSLDEMRTYLTLREQGDETAVEKRELFQAHAEKIGTQIEQLQIRQHYLAFKVAYWDARARGDFAEAERIALEYENIVKDLR</sequence>
<dbReference type="Gene3D" id="1.10.1660.10">
    <property type="match status" value="1"/>
</dbReference>
<dbReference type="EMBL" id="BNJF01000003">
    <property type="protein sequence ID" value="GHO48260.1"/>
    <property type="molecule type" value="Genomic_DNA"/>
</dbReference>
<organism evidence="3 4">
    <name type="scientific">Ktedonospora formicarum</name>
    <dbReference type="NCBI Taxonomy" id="2778364"/>
    <lineage>
        <taxon>Bacteria</taxon>
        <taxon>Bacillati</taxon>
        <taxon>Chloroflexota</taxon>
        <taxon>Ktedonobacteria</taxon>
        <taxon>Ktedonobacterales</taxon>
        <taxon>Ktedonobacteraceae</taxon>
        <taxon>Ktedonospora</taxon>
    </lineage>
</organism>
<feature type="domain" description="HTH merR-type" evidence="2">
    <location>
        <begin position="21"/>
        <end position="91"/>
    </location>
</feature>
<dbReference type="PANTHER" id="PTHR30204">
    <property type="entry name" value="REDOX-CYCLING DRUG-SENSING TRANSCRIPTIONAL ACTIVATOR SOXR"/>
    <property type="match status" value="1"/>
</dbReference>